<dbReference type="GO" id="GO:0005829">
    <property type="term" value="C:cytosol"/>
    <property type="evidence" value="ECO:0007669"/>
    <property type="project" value="TreeGrafter"/>
</dbReference>
<feature type="domain" description="HTH asnC-type" evidence="4">
    <location>
        <begin position="14"/>
        <end position="80"/>
    </location>
</feature>
<dbReference type="GO" id="GO:0006355">
    <property type="term" value="P:regulation of DNA-templated transcription"/>
    <property type="evidence" value="ECO:0007669"/>
    <property type="project" value="UniProtKB-ARBA"/>
</dbReference>
<dbReference type="PANTHER" id="PTHR30154">
    <property type="entry name" value="LEUCINE-RESPONSIVE REGULATORY PROTEIN"/>
    <property type="match status" value="1"/>
</dbReference>
<name>A0AAP4U037_9GAMM</name>
<dbReference type="InterPro" id="IPR019888">
    <property type="entry name" value="Tscrpt_reg_AsnC-like"/>
</dbReference>
<dbReference type="PANTHER" id="PTHR30154:SF34">
    <property type="entry name" value="TRANSCRIPTIONAL REGULATOR AZLB"/>
    <property type="match status" value="1"/>
</dbReference>
<dbReference type="SUPFAM" id="SSF54909">
    <property type="entry name" value="Dimeric alpha+beta barrel"/>
    <property type="match status" value="1"/>
</dbReference>
<keyword evidence="1" id="KW-0805">Transcription regulation</keyword>
<accession>A0AAP4U037</accession>
<dbReference type="InterPro" id="IPR019887">
    <property type="entry name" value="Tscrpt_reg_AsnC/Lrp_C"/>
</dbReference>
<evidence type="ECO:0000256" key="2">
    <source>
        <dbReference type="ARBA" id="ARBA00023125"/>
    </source>
</evidence>
<dbReference type="SUPFAM" id="SSF46785">
    <property type="entry name" value="Winged helix' DNA-binding domain"/>
    <property type="match status" value="1"/>
</dbReference>
<dbReference type="PROSITE" id="PS50956">
    <property type="entry name" value="HTH_ASNC_2"/>
    <property type="match status" value="1"/>
</dbReference>
<dbReference type="EMBL" id="JAUORK010000017">
    <property type="protein sequence ID" value="MDO6672944.1"/>
    <property type="molecule type" value="Genomic_DNA"/>
</dbReference>
<organism evidence="5 6">
    <name type="scientific">Cobetia amphilecti</name>
    <dbReference type="NCBI Taxonomy" id="1055104"/>
    <lineage>
        <taxon>Bacteria</taxon>
        <taxon>Pseudomonadati</taxon>
        <taxon>Pseudomonadota</taxon>
        <taxon>Gammaproteobacteria</taxon>
        <taxon>Oceanospirillales</taxon>
        <taxon>Halomonadaceae</taxon>
        <taxon>Cobetia</taxon>
    </lineage>
</organism>
<dbReference type="InterPro" id="IPR036390">
    <property type="entry name" value="WH_DNA-bd_sf"/>
</dbReference>
<protein>
    <submittedName>
        <fullName evidence="5">Lrp/AsnC family transcriptional regulator</fullName>
    </submittedName>
</protein>
<gene>
    <name evidence="5" type="ORF">Q4535_12550</name>
</gene>
<dbReference type="AlphaFoldDB" id="A0AAP4U037"/>
<evidence type="ECO:0000313" key="6">
    <source>
        <dbReference type="Proteomes" id="UP001170481"/>
    </source>
</evidence>
<dbReference type="InterPro" id="IPR011991">
    <property type="entry name" value="ArsR-like_HTH"/>
</dbReference>
<dbReference type="Pfam" id="PF01037">
    <property type="entry name" value="AsnC_trans_reg"/>
    <property type="match status" value="1"/>
</dbReference>
<sequence length="167" mass="18745">MSASPSRSQPAPKLDAFDLKILAILERDGRITKSRLAEEINLSVSPCWERVKRLEQAGIIEGYAAIINQQRLSDQQGGADPGAAPRTPVWVEIHLKHHDAGSFQRFERAMREADEVIECVAVGGGVDYLLRLETASIDAYQRLVDHWLVSELGIDRYFTYIVTKQVK</sequence>
<dbReference type="InterPro" id="IPR011008">
    <property type="entry name" value="Dimeric_a/b-barrel"/>
</dbReference>
<evidence type="ECO:0000259" key="4">
    <source>
        <dbReference type="PROSITE" id="PS50956"/>
    </source>
</evidence>
<dbReference type="Gene3D" id="1.10.10.10">
    <property type="entry name" value="Winged helix-like DNA-binding domain superfamily/Winged helix DNA-binding domain"/>
    <property type="match status" value="1"/>
</dbReference>
<dbReference type="InterPro" id="IPR036388">
    <property type="entry name" value="WH-like_DNA-bd_sf"/>
</dbReference>
<evidence type="ECO:0000313" key="5">
    <source>
        <dbReference type="EMBL" id="MDO6672944.1"/>
    </source>
</evidence>
<dbReference type="Pfam" id="PF13412">
    <property type="entry name" value="HTH_24"/>
    <property type="match status" value="1"/>
</dbReference>
<dbReference type="GO" id="GO:0043565">
    <property type="term" value="F:sequence-specific DNA binding"/>
    <property type="evidence" value="ECO:0007669"/>
    <property type="project" value="InterPro"/>
</dbReference>
<dbReference type="InterPro" id="IPR000485">
    <property type="entry name" value="AsnC-type_HTH_dom"/>
</dbReference>
<dbReference type="Proteomes" id="UP001170481">
    <property type="component" value="Unassembled WGS sequence"/>
</dbReference>
<dbReference type="GO" id="GO:0043200">
    <property type="term" value="P:response to amino acid"/>
    <property type="evidence" value="ECO:0007669"/>
    <property type="project" value="TreeGrafter"/>
</dbReference>
<evidence type="ECO:0000256" key="1">
    <source>
        <dbReference type="ARBA" id="ARBA00023015"/>
    </source>
</evidence>
<reference evidence="5" key="1">
    <citation type="submission" date="2023-07" db="EMBL/GenBank/DDBJ databases">
        <title>Genome content predicts the carbon catabolic preferences of heterotrophic bacteria.</title>
        <authorList>
            <person name="Gralka M."/>
        </authorList>
    </citation>
    <scope>NUCLEOTIDE SEQUENCE</scope>
    <source>
        <strain evidence="5">C2R13</strain>
    </source>
</reference>
<dbReference type="SMART" id="SM00344">
    <property type="entry name" value="HTH_ASNC"/>
    <property type="match status" value="1"/>
</dbReference>
<dbReference type="PRINTS" id="PR00033">
    <property type="entry name" value="HTHASNC"/>
</dbReference>
<proteinExistence type="predicted"/>
<evidence type="ECO:0000256" key="3">
    <source>
        <dbReference type="ARBA" id="ARBA00023163"/>
    </source>
</evidence>
<dbReference type="RefSeq" id="WP_303594574.1">
    <property type="nucleotide sequence ID" value="NZ_JAUORK010000017.1"/>
</dbReference>
<keyword evidence="3" id="KW-0804">Transcription</keyword>
<keyword evidence="2" id="KW-0238">DNA-binding</keyword>
<comment type="caution">
    <text evidence="5">The sequence shown here is derived from an EMBL/GenBank/DDBJ whole genome shotgun (WGS) entry which is preliminary data.</text>
</comment>
<dbReference type="CDD" id="cd00090">
    <property type="entry name" value="HTH_ARSR"/>
    <property type="match status" value="1"/>
</dbReference>
<dbReference type="Gene3D" id="3.30.70.920">
    <property type="match status" value="1"/>
</dbReference>